<accession>A0A139WI97</accession>
<proteinExistence type="predicted"/>
<reference evidence="1 2" key="1">
    <citation type="journal article" date="2008" name="Nature">
        <title>The genome of the model beetle and pest Tribolium castaneum.</title>
        <authorList>
            <consortium name="Tribolium Genome Sequencing Consortium"/>
            <person name="Richards S."/>
            <person name="Gibbs R.A."/>
            <person name="Weinstock G.M."/>
            <person name="Brown S.J."/>
            <person name="Denell R."/>
            <person name="Beeman R.W."/>
            <person name="Gibbs R."/>
            <person name="Beeman R.W."/>
            <person name="Brown S.J."/>
            <person name="Bucher G."/>
            <person name="Friedrich M."/>
            <person name="Grimmelikhuijzen C.J."/>
            <person name="Klingler M."/>
            <person name="Lorenzen M."/>
            <person name="Richards S."/>
            <person name="Roth S."/>
            <person name="Schroder R."/>
            <person name="Tautz D."/>
            <person name="Zdobnov E.M."/>
            <person name="Muzny D."/>
            <person name="Gibbs R.A."/>
            <person name="Weinstock G.M."/>
            <person name="Attaway T."/>
            <person name="Bell S."/>
            <person name="Buhay C.J."/>
            <person name="Chandrabose M.N."/>
            <person name="Chavez D."/>
            <person name="Clerk-Blankenburg K.P."/>
            <person name="Cree A."/>
            <person name="Dao M."/>
            <person name="Davis C."/>
            <person name="Chacko J."/>
            <person name="Dinh H."/>
            <person name="Dugan-Rocha S."/>
            <person name="Fowler G."/>
            <person name="Garner T.T."/>
            <person name="Garnes J."/>
            <person name="Gnirke A."/>
            <person name="Hawes A."/>
            <person name="Hernandez J."/>
            <person name="Hines S."/>
            <person name="Holder M."/>
            <person name="Hume J."/>
            <person name="Jhangiani S.N."/>
            <person name="Joshi V."/>
            <person name="Khan Z.M."/>
            <person name="Jackson L."/>
            <person name="Kovar C."/>
            <person name="Kowis A."/>
            <person name="Lee S."/>
            <person name="Lewis L.R."/>
            <person name="Margolis J."/>
            <person name="Morgan M."/>
            <person name="Nazareth L.V."/>
            <person name="Nguyen N."/>
            <person name="Okwuonu G."/>
            <person name="Parker D."/>
            <person name="Richards S."/>
            <person name="Ruiz S.J."/>
            <person name="Santibanez J."/>
            <person name="Savard J."/>
            <person name="Scherer S.E."/>
            <person name="Schneider B."/>
            <person name="Sodergren E."/>
            <person name="Tautz D."/>
            <person name="Vattahil S."/>
            <person name="Villasana D."/>
            <person name="White C.S."/>
            <person name="Wright R."/>
            <person name="Park Y."/>
            <person name="Beeman R.W."/>
            <person name="Lord J."/>
            <person name="Oppert B."/>
            <person name="Lorenzen M."/>
            <person name="Brown S."/>
            <person name="Wang L."/>
            <person name="Savard J."/>
            <person name="Tautz D."/>
            <person name="Richards S."/>
            <person name="Weinstock G."/>
            <person name="Gibbs R.A."/>
            <person name="Liu Y."/>
            <person name="Worley K."/>
            <person name="Weinstock G."/>
            <person name="Elsik C.G."/>
            <person name="Reese J.T."/>
            <person name="Elhaik E."/>
            <person name="Landan G."/>
            <person name="Graur D."/>
            <person name="Arensburger P."/>
            <person name="Atkinson P."/>
            <person name="Beeman R.W."/>
            <person name="Beidler J."/>
            <person name="Brown S.J."/>
            <person name="Demuth J.P."/>
            <person name="Drury D.W."/>
            <person name="Du Y.Z."/>
            <person name="Fujiwara H."/>
            <person name="Lorenzen M."/>
            <person name="Maselli V."/>
            <person name="Osanai M."/>
            <person name="Park Y."/>
            <person name="Robertson H.M."/>
            <person name="Tu Z."/>
            <person name="Wang J.J."/>
            <person name="Wang S."/>
            <person name="Richards S."/>
            <person name="Song H."/>
            <person name="Zhang L."/>
            <person name="Sodergren E."/>
            <person name="Werner D."/>
            <person name="Stanke M."/>
            <person name="Morgenstern B."/>
            <person name="Solovyev V."/>
            <person name="Kosarev P."/>
            <person name="Brown G."/>
            <person name="Chen H.C."/>
            <person name="Ermolaeva O."/>
            <person name="Hlavina W."/>
            <person name="Kapustin Y."/>
            <person name="Kiryutin B."/>
            <person name="Kitts P."/>
            <person name="Maglott D."/>
            <person name="Pruitt K."/>
            <person name="Sapojnikov V."/>
            <person name="Souvorov A."/>
            <person name="Mackey A.J."/>
            <person name="Waterhouse R.M."/>
            <person name="Wyder S."/>
            <person name="Zdobnov E.M."/>
            <person name="Zdobnov E.M."/>
            <person name="Wyder S."/>
            <person name="Kriventseva E.V."/>
            <person name="Kadowaki T."/>
            <person name="Bork P."/>
            <person name="Aranda M."/>
            <person name="Bao R."/>
            <person name="Beermann A."/>
            <person name="Berns N."/>
            <person name="Bolognesi R."/>
            <person name="Bonneton F."/>
            <person name="Bopp D."/>
            <person name="Brown S.J."/>
            <person name="Bucher G."/>
            <person name="Butts T."/>
            <person name="Chaumot A."/>
            <person name="Denell R.E."/>
            <person name="Ferrier D.E."/>
            <person name="Friedrich M."/>
            <person name="Gordon C.M."/>
            <person name="Jindra M."/>
            <person name="Klingler M."/>
            <person name="Lan Q."/>
            <person name="Lattorff H.M."/>
            <person name="Laudet V."/>
            <person name="von Levetsow C."/>
            <person name="Liu Z."/>
            <person name="Lutz R."/>
            <person name="Lynch J.A."/>
            <person name="da Fonseca R.N."/>
            <person name="Posnien N."/>
            <person name="Reuter R."/>
            <person name="Roth S."/>
            <person name="Savard J."/>
            <person name="Schinko J.B."/>
            <person name="Schmitt C."/>
            <person name="Schoppmeier M."/>
            <person name="Schroder R."/>
            <person name="Shippy T.D."/>
            <person name="Simonnet F."/>
            <person name="Marques-Souza H."/>
            <person name="Tautz D."/>
            <person name="Tomoyasu Y."/>
            <person name="Trauner J."/>
            <person name="Van der Zee M."/>
            <person name="Vervoort M."/>
            <person name="Wittkopp N."/>
            <person name="Wimmer E.A."/>
            <person name="Yang X."/>
            <person name="Jones A.K."/>
            <person name="Sattelle D.B."/>
            <person name="Ebert P.R."/>
            <person name="Nelson D."/>
            <person name="Scott J.G."/>
            <person name="Beeman R.W."/>
            <person name="Muthukrishnan S."/>
            <person name="Kramer K.J."/>
            <person name="Arakane Y."/>
            <person name="Beeman R.W."/>
            <person name="Zhu Q."/>
            <person name="Hogenkamp D."/>
            <person name="Dixit R."/>
            <person name="Oppert B."/>
            <person name="Jiang H."/>
            <person name="Zou Z."/>
            <person name="Marshall J."/>
            <person name="Elpidina E."/>
            <person name="Vinokurov K."/>
            <person name="Oppert C."/>
            <person name="Zou Z."/>
            <person name="Evans J."/>
            <person name="Lu Z."/>
            <person name="Zhao P."/>
            <person name="Sumathipala N."/>
            <person name="Altincicek B."/>
            <person name="Vilcinskas A."/>
            <person name="Williams M."/>
            <person name="Hultmark D."/>
            <person name="Hetru C."/>
            <person name="Jiang H."/>
            <person name="Grimmelikhuijzen C.J."/>
            <person name="Hauser F."/>
            <person name="Cazzamali G."/>
            <person name="Williamson M."/>
            <person name="Park Y."/>
            <person name="Li B."/>
            <person name="Tanaka Y."/>
            <person name="Predel R."/>
            <person name="Neupert S."/>
            <person name="Schachtner J."/>
            <person name="Verleyen P."/>
            <person name="Raible F."/>
            <person name="Bork P."/>
            <person name="Friedrich M."/>
            <person name="Walden K.K."/>
            <person name="Robertson H.M."/>
            <person name="Angeli S."/>
            <person name="Foret S."/>
            <person name="Bucher G."/>
            <person name="Schuetz S."/>
            <person name="Maleszka R."/>
            <person name="Wimmer E.A."/>
            <person name="Beeman R.W."/>
            <person name="Lorenzen M."/>
            <person name="Tomoyasu Y."/>
            <person name="Miller S.C."/>
            <person name="Grossmann D."/>
            <person name="Bucher G."/>
        </authorList>
    </citation>
    <scope>NUCLEOTIDE SEQUENCE [LARGE SCALE GENOMIC DNA]</scope>
    <source>
        <strain evidence="1 2">Georgia GA2</strain>
    </source>
</reference>
<keyword evidence="2" id="KW-1185">Reference proteome</keyword>
<dbReference type="Pfam" id="PF15054">
    <property type="entry name" value="DUF4535"/>
    <property type="match status" value="1"/>
</dbReference>
<dbReference type="InterPro" id="IPR027854">
    <property type="entry name" value="STMP1"/>
</dbReference>
<evidence type="ECO:0000313" key="2">
    <source>
        <dbReference type="Proteomes" id="UP000007266"/>
    </source>
</evidence>
<dbReference type="Proteomes" id="UP000007266">
    <property type="component" value="Linkage group 5"/>
</dbReference>
<protein>
    <submittedName>
        <fullName evidence="1">Uncharacterized protein</fullName>
    </submittedName>
</protein>
<evidence type="ECO:0000313" key="1">
    <source>
        <dbReference type="EMBL" id="KYB27728.1"/>
    </source>
</evidence>
<dbReference type="AlphaFoldDB" id="A0A139WI97"/>
<organism evidence="1 2">
    <name type="scientific">Tribolium castaneum</name>
    <name type="common">Red flour beetle</name>
    <dbReference type="NCBI Taxonomy" id="7070"/>
    <lineage>
        <taxon>Eukaryota</taxon>
        <taxon>Metazoa</taxon>
        <taxon>Ecdysozoa</taxon>
        <taxon>Arthropoda</taxon>
        <taxon>Hexapoda</taxon>
        <taxon>Insecta</taxon>
        <taxon>Pterygota</taxon>
        <taxon>Neoptera</taxon>
        <taxon>Endopterygota</taxon>
        <taxon>Coleoptera</taxon>
        <taxon>Polyphaga</taxon>
        <taxon>Cucujiformia</taxon>
        <taxon>Tenebrionidae</taxon>
        <taxon>Tenebrionidae incertae sedis</taxon>
        <taxon>Tribolium</taxon>
    </lineage>
</organism>
<name>A0A139WI97_TRICA</name>
<reference evidence="1 2" key="2">
    <citation type="journal article" date="2010" name="Nucleic Acids Res.">
        <title>BeetleBase in 2010: revisions to provide comprehensive genomic information for Tribolium castaneum.</title>
        <authorList>
            <person name="Kim H.S."/>
            <person name="Murphy T."/>
            <person name="Xia J."/>
            <person name="Caragea D."/>
            <person name="Park Y."/>
            <person name="Beeman R.W."/>
            <person name="Lorenzen M.D."/>
            <person name="Butcher S."/>
            <person name="Manak J.R."/>
            <person name="Brown S.J."/>
        </authorList>
    </citation>
    <scope>GENOME REANNOTATION</scope>
    <source>
        <strain evidence="1 2">Georgia GA2</strain>
    </source>
</reference>
<gene>
    <name evidence="1" type="primary">AUGUSTUS-3.0.2_32998</name>
    <name evidence="1" type="ORF">TcasGA2_TC032998</name>
</gene>
<dbReference type="InParanoid" id="A0A139WI97"/>
<dbReference type="EMBL" id="KQ971341">
    <property type="protein sequence ID" value="KYB27728.1"/>
    <property type="molecule type" value="Genomic_DNA"/>
</dbReference>
<sequence>MVRGLFSFIVGLYAGVYLSQNYDIPRVDDPQALFEKIKDFADKHRKQ</sequence>